<accession>A0AAU9N0M6</accession>
<evidence type="ECO:0000256" key="1">
    <source>
        <dbReference type="SAM" id="MobiDB-lite"/>
    </source>
</evidence>
<protein>
    <submittedName>
        <fullName evidence="2">Uncharacterized protein</fullName>
    </submittedName>
</protein>
<comment type="caution">
    <text evidence="2">The sequence shown here is derived from an EMBL/GenBank/DDBJ whole genome shotgun (WGS) entry which is preliminary data.</text>
</comment>
<feature type="compositionally biased region" description="Low complexity" evidence="1">
    <location>
        <begin position="61"/>
        <end position="71"/>
    </location>
</feature>
<dbReference type="EMBL" id="CAKMRJ010003334">
    <property type="protein sequence ID" value="CAH1430488.1"/>
    <property type="molecule type" value="Genomic_DNA"/>
</dbReference>
<proteinExistence type="predicted"/>
<evidence type="ECO:0000313" key="3">
    <source>
        <dbReference type="Proteomes" id="UP001157418"/>
    </source>
</evidence>
<dbReference type="AlphaFoldDB" id="A0AAU9N0M6"/>
<dbReference type="Proteomes" id="UP001157418">
    <property type="component" value="Unassembled WGS sequence"/>
</dbReference>
<evidence type="ECO:0000313" key="2">
    <source>
        <dbReference type="EMBL" id="CAH1430488.1"/>
    </source>
</evidence>
<keyword evidence="3" id="KW-1185">Reference proteome</keyword>
<gene>
    <name evidence="2" type="ORF">LVIROSA_LOCUS17260</name>
</gene>
<reference evidence="2 3" key="1">
    <citation type="submission" date="2022-01" db="EMBL/GenBank/DDBJ databases">
        <authorList>
            <person name="Xiong W."/>
            <person name="Schranz E."/>
        </authorList>
    </citation>
    <scope>NUCLEOTIDE SEQUENCE [LARGE SCALE GENOMIC DNA]</scope>
</reference>
<feature type="region of interest" description="Disordered" evidence="1">
    <location>
        <begin position="48"/>
        <end position="71"/>
    </location>
</feature>
<organism evidence="2 3">
    <name type="scientific">Lactuca virosa</name>
    <dbReference type="NCBI Taxonomy" id="75947"/>
    <lineage>
        <taxon>Eukaryota</taxon>
        <taxon>Viridiplantae</taxon>
        <taxon>Streptophyta</taxon>
        <taxon>Embryophyta</taxon>
        <taxon>Tracheophyta</taxon>
        <taxon>Spermatophyta</taxon>
        <taxon>Magnoliopsida</taxon>
        <taxon>eudicotyledons</taxon>
        <taxon>Gunneridae</taxon>
        <taxon>Pentapetalae</taxon>
        <taxon>asterids</taxon>
        <taxon>campanulids</taxon>
        <taxon>Asterales</taxon>
        <taxon>Asteraceae</taxon>
        <taxon>Cichorioideae</taxon>
        <taxon>Cichorieae</taxon>
        <taxon>Lactucinae</taxon>
        <taxon>Lactuca</taxon>
    </lineage>
</organism>
<sequence>MVALAKESADWFRPEMEWVSKTSCVLKEKRESGAEISRANLQKMSAMQLEPKTKAPQSKPTTAEAEGIGAATDWSKGEASLMVGREKRGCALK</sequence>
<name>A0AAU9N0M6_9ASTR</name>